<feature type="domain" description="DDE" evidence="2">
    <location>
        <begin position="10"/>
        <end position="86"/>
    </location>
</feature>
<feature type="compositionally biased region" description="Basic and acidic residues" evidence="1">
    <location>
        <begin position="50"/>
        <end position="63"/>
    </location>
</feature>
<dbReference type="Proteomes" id="UP001501455">
    <property type="component" value="Unassembled WGS sequence"/>
</dbReference>
<proteinExistence type="predicted"/>
<gene>
    <name evidence="3" type="ORF">GCM10019016_105050</name>
</gene>
<evidence type="ECO:0000259" key="2">
    <source>
        <dbReference type="Pfam" id="PF13610"/>
    </source>
</evidence>
<sequence>MILWLVVLRRTCSAPRALVTDKLRSYGAAHREVVPSVEHRSHKGLNNRAENGHHPTRQRERATKGFRGAGGAQRFLSAFSGISPHFRPRRHLMTATGYRTETTIRLASRDQATGAAGRLAGA</sequence>
<reference evidence="4" key="1">
    <citation type="journal article" date="2019" name="Int. J. Syst. Evol. Microbiol.">
        <title>The Global Catalogue of Microorganisms (GCM) 10K type strain sequencing project: providing services to taxonomists for standard genome sequencing and annotation.</title>
        <authorList>
            <consortium name="The Broad Institute Genomics Platform"/>
            <consortium name="The Broad Institute Genome Sequencing Center for Infectious Disease"/>
            <person name="Wu L."/>
            <person name="Ma J."/>
        </authorList>
    </citation>
    <scope>NUCLEOTIDE SEQUENCE [LARGE SCALE GENOMIC DNA]</scope>
    <source>
        <strain evidence="4">JCM 4816</strain>
    </source>
</reference>
<comment type="caution">
    <text evidence="3">The sequence shown here is derived from an EMBL/GenBank/DDBJ whole genome shotgun (WGS) entry which is preliminary data.</text>
</comment>
<dbReference type="InterPro" id="IPR052183">
    <property type="entry name" value="IS_Transposase"/>
</dbReference>
<dbReference type="InterPro" id="IPR032874">
    <property type="entry name" value="DDE_dom"/>
</dbReference>
<name>A0ABP6U6V4_9ACTN</name>
<dbReference type="EMBL" id="BAAAXF010000074">
    <property type="protein sequence ID" value="GAA3503395.1"/>
    <property type="molecule type" value="Genomic_DNA"/>
</dbReference>
<evidence type="ECO:0000256" key="1">
    <source>
        <dbReference type="SAM" id="MobiDB-lite"/>
    </source>
</evidence>
<dbReference type="PANTHER" id="PTHR35528">
    <property type="entry name" value="BLL1675 PROTEIN"/>
    <property type="match status" value="1"/>
</dbReference>
<feature type="region of interest" description="Disordered" evidence="1">
    <location>
        <begin position="36"/>
        <end position="65"/>
    </location>
</feature>
<organism evidence="3 4">
    <name type="scientific">Streptomyces prasinosporus</name>
    <dbReference type="NCBI Taxonomy" id="68256"/>
    <lineage>
        <taxon>Bacteria</taxon>
        <taxon>Bacillati</taxon>
        <taxon>Actinomycetota</taxon>
        <taxon>Actinomycetes</taxon>
        <taxon>Kitasatosporales</taxon>
        <taxon>Streptomycetaceae</taxon>
        <taxon>Streptomyces</taxon>
        <taxon>Streptomyces albogriseolus group</taxon>
    </lineage>
</organism>
<keyword evidence="4" id="KW-1185">Reference proteome</keyword>
<dbReference type="PANTHER" id="PTHR35528:SF3">
    <property type="entry name" value="BLL1675 PROTEIN"/>
    <property type="match status" value="1"/>
</dbReference>
<evidence type="ECO:0000313" key="4">
    <source>
        <dbReference type="Proteomes" id="UP001501455"/>
    </source>
</evidence>
<evidence type="ECO:0000313" key="3">
    <source>
        <dbReference type="EMBL" id="GAA3503395.1"/>
    </source>
</evidence>
<dbReference type="Pfam" id="PF13610">
    <property type="entry name" value="DDE_Tnp_IS240"/>
    <property type="match status" value="1"/>
</dbReference>
<accession>A0ABP6U6V4</accession>
<protein>
    <recommendedName>
        <fullName evidence="2">DDE domain-containing protein</fullName>
    </recommendedName>
</protein>